<organism evidence="2 3">
    <name type="scientific">Pleurodeles waltl</name>
    <name type="common">Iberian ribbed newt</name>
    <dbReference type="NCBI Taxonomy" id="8319"/>
    <lineage>
        <taxon>Eukaryota</taxon>
        <taxon>Metazoa</taxon>
        <taxon>Chordata</taxon>
        <taxon>Craniata</taxon>
        <taxon>Vertebrata</taxon>
        <taxon>Euteleostomi</taxon>
        <taxon>Amphibia</taxon>
        <taxon>Batrachia</taxon>
        <taxon>Caudata</taxon>
        <taxon>Salamandroidea</taxon>
        <taxon>Salamandridae</taxon>
        <taxon>Pleurodelinae</taxon>
        <taxon>Pleurodeles</taxon>
    </lineage>
</organism>
<comment type="caution">
    <text evidence="2">The sequence shown here is derived from an EMBL/GenBank/DDBJ whole genome shotgun (WGS) entry which is preliminary data.</text>
</comment>
<evidence type="ECO:0000256" key="1">
    <source>
        <dbReference type="SAM" id="MobiDB-lite"/>
    </source>
</evidence>
<dbReference type="AlphaFoldDB" id="A0AAV7NG62"/>
<dbReference type="EMBL" id="JANPWB010000012">
    <property type="protein sequence ID" value="KAJ1114976.1"/>
    <property type="molecule type" value="Genomic_DNA"/>
</dbReference>
<evidence type="ECO:0000313" key="2">
    <source>
        <dbReference type="EMBL" id="KAJ1114976.1"/>
    </source>
</evidence>
<accession>A0AAV7NG62</accession>
<keyword evidence="3" id="KW-1185">Reference proteome</keyword>
<gene>
    <name evidence="2" type="ORF">NDU88_003205</name>
</gene>
<name>A0AAV7NG62_PLEWA</name>
<reference evidence="2" key="1">
    <citation type="journal article" date="2022" name="bioRxiv">
        <title>Sequencing and chromosome-scale assembly of the giantPleurodeles waltlgenome.</title>
        <authorList>
            <person name="Brown T."/>
            <person name="Elewa A."/>
            <person name="Iarovenko S."/>
            <person name="Subramanian E."/>
            <person name="Araus A.J."/>
            <person name="Petzold A."/>
            <person name="Susuki M."/>
            <person name="Suzuki K.-i.T."/>
            <person name="Hayashi T."/>
            <person name="Toyoda A."/>
            <person name="Oliveira C."/>
            <person name="Osipova E."/>
            <person name="Leigh N.D."/>
            <person name="Simon A."/>
            <person name="Yun M.H."/>
        </authorList>
    </citation>
    <scope>NUCLEOTIDE SEQUENCE</scope>
    <source>
        <strain evidence="2">20211129_DDA</strain>
        <tissue evidence="2">Liver</tissue>
    </source>
</reference>
<protein>
    <submittedName>
        <fullName evidence="2">Uncharacterized protein</fullName>
    </submittedName>
</protein>
<proteinExistence type="predicted"/>
<feature type="region of interest" description="Disordered" evidence="1">
    <location>
        <begin position="1"/>
        <end position="36"/>
    </location>
</feature>
<feature type="compositionally biased region" description="Gly residues" evidence="1">
    <location>
        <begin position="1"/>
        <end position="10"/>
    </location>
</feature>
<sequence>MAALPGGGSERGMLPESADDADKKWDPEGGNQGDIWTALRRTETLGLRRESMRRTLEVAAAILGPKVPRTE</sequence>
<dbReference type="Proteomes" id="UP001066276">
    <property type="component" value="Chromosome 8"/>
</dbReference>
<evidence type="ECO:0000313" key="3">
    <source>
        <dbReference type="Proteomes" id="UP001066276"/>
    </source>
</evidence>